<accession>X6MIQ4</accession>
<evidence type="ECO:0000313" key="2">
    <source>
        <dbReference type="Proteomes" id="UP000023152"/>
    </source>
</evidence>
<evidence type="ECO:0008006" key="3">
    <source>
        <dbReference type="Google" id="ProtNLM"/>
    </source>
</evidence>
<dbReference type="EMBL" id="ASPP01020964">
    <property type="protein sequence ID" value="ETO12925.1"/>
    <property type="molecule type" value="Genomic_DNA"/>
</dbReference>
<dbReference type="AlphaFoldDB" id="X6MIQ4"/>
<proteinExistence type="predicted"/>
<sequence>MIDSQCVAFDAEVLICGSISTGDCYSYHVVKEEYKKTAEYPWNVELQGHSVIKCDVEAGTGEDKNIVTLLSFGGSPYHGRHTLMMRYQSVWSGESSKKVENRWLPLANGEIIGRDNDDLQGARALISGTNKDLLFVTHNRCHIKVIDMKSYRYISDVQNAVLPVSNENRASFHCFVLLKTNTFVLISEDESFLSNTTNIKRTLY</sequence>
<evidence type="ECO:0000313" key="1">
    <source>
        <dbReference type="EMBL" id="ETO12925.1"/>
    </source>
</evidence>
<organism evidence="1 2">
    <name type="scientific">Reticulomyxa filosa</name>
    <dbReference type="NCBI Taxonomy" id="46433"/>
    <lineage>
        <taxon>Eukaryota</taxon>
        <taxon>Sar</taxon>
        <taxon>Rhizaria</taxon>
        <taxon>Retaria</taxon>
        <taxon>Foraminifera</taxon>
        <taxon>Monothalamids</taxon>
        <taxon>Reticulomyxidae</taxon>
        <taxon>Reticulomyxa</taxon>
    </lineage>
</organism>
<name>X6MIQ4_RETFI</name>
<comment type="caution">
    <text evidence="1">The sequence shown here is derived from an EMBL/GenBank/DDBJ whole genome shotgun (WGS) entry which is preliminary data.</text>
</comment>
<dbReference type="Proteomes" id="UP000023152">
    <property type="component" value="Unassembled WGS sequence"/>
</dbReference>
<reference evidence="1 2" key="1">
    <citation type="journal article" date="2013" name="Curr. Biol.">
        <title>The Genome of the Foraminiferan Reticulomyxa filosa.</title>
        <authorList>
            <person name="Glockner G."/>
            <person name="Hulsmann N."/>
            <person name="Schleicher M."/>
            <person name="Noegel A.A."/>
            <person name="Eichinger L."/>
            <person name="Gallinger C."/>
            <person name="Pawlowski J."/>
            <person name="Sierra R."/>
            <person name="Euteneuer U."/>
            <person name="Pillet L."/>
            <person name="Moustafa A."/>
            <person name="Platzer M."/>
            <person name="Groth M."/>
            <person name="Szafranski K."/>
            <person name="Schliwa M."/>
        </authorList>
    </citation>
    <scope>NUCLEOTIDE SEQUENCE [LARGE SCALE GENOMIC DNA]</scope>
</reference>
<keyword evidence="2" id="KW-1185">Reference proteome</keyword>
<protein>
    <recommendedName>
        <fullName evidence="3">Sema domain-containing protein</fullName>
    </recommendedName>
</protein>
<gene>
    <name evidence="1" type="ORF">RFI_24450</name>
</gene>